<reference evidence="1" key="1">
    <citation type="submission" date="2023-06" db="EMBL/GenBank/DDBJ databases">
        <title>Genome-scale phylogeny and comparative genomics of the fungal order Sordariales.</title>
        <authorList>
            <consortium name="Lawrence Berkeley National Laboratory"/>
            <person name="Hensen N."/>
            <person name="Bonometti L."/>
            <person name="Westerberg I."/>
            <person name="Brannstrom I.O."/>
            <person name="Guillou S."/>
            <person name="Cros-Aarteil S."/>
            <person name="Calhoun S."/>
            <person name="Haridas S."/>
            <person name="Kuo A."/>
            <person name="Mondo S."/>
            <person name="Pangilinan J."/>
            <person name="Riley R."/>
            <person name="Labutti K."/>
            <person name="Andreopoulos B."/>
            <person name="Lipzen A."/>
            <person name="Chen C."/>
            <person name="Yanf M."/>
            <person name="Daum C."/>
            <person name="Ng V."/>
            <person name="Clum A."/>
            <person name="Steindorff A."/>
            <person name="Ohm R."/>
            <person name="Martin F."/>
            <person name="Silar P."/>
            <person name="Natvig D."/>
            <person name="Lalanne C."/>
            <person name="Gautier V."/>
            <person name="Ament-Velasquez S.L."/>
            <person name="Kruys A."/>
            <person name="Hutchinson M.I."/>
            <person name="Powell A.J."/>
            <person name="Barry K."/>
            <person name="Miller A.N."/>
            <person name="Grigoriev I.V."/>
            <person name="Debuchy R."/>
            <person name="Gladieux P."/>
            <person name="Thoren M.H."/>
            <person name="Johannesson H."/>
        </authorList>
    </citation>
    <scope>NUCLEOTIDE SEQUENCE</scope>
    <source>
        <strain evidence="1">SMH4607-1</strain>
    </source>
</reference>
<dbReference type="InterPro" id="IPR036188">
    <property type="entry name" value="FAD/NAD-bd_sf"/>
</dbReference>
<evidence type="ECO:0000313" key="2">
    <source>
        <dbReference type="Proteomes" id="UP001172102"/>
    </source>
</evidence>
<dbReference type="SUPFAM" id="SSF51905">
    <property type="entry name" value="FAD/NAD(P)-binding domain"/>
    <property type="match status" value="1"/>
</dbReference>
<comment type="caution">
    <text evidence="1">The sequence shown here is derived from an EMBL/GenBank/DDBJ whole genome shotgun (WGS) entry which is preliminary data.</text>
</comment>
<sequence length="141" mass="16197">MSPATRARWLDEDASITVFEQGPYVSYANCGVPYDLGDVIYERASLILQMPEIFKVRFNTDVWVNYEASDIDPVWHMTQFGTWSTFSPHTANMTVFDMEHLELTYAPPYGSAKDPVNMVGFIGSYAEMWKLSTFQNWVSRT</sequence>
<dbReference type="Proteomes" id="UP001172102">
    <property type="component" value="Unassembled WGS sequence"/>
</dbReference>
<evidence type="ECO:0000313" key="1">
    <source>
        <dbReference type="EMBL" id="KAK0702155.1"/>
    </source>
</evidence>
<keyword evidence="2" id="KW-1185">Reference proteome</keyword>
<organism evidence="1 2">
    <name type="scientific">Lasiosphaeris hirsuta</name>
    <dbReference type="NCBI Taxonomy" id="260670"/>
    <lineage>
        <taxon>Eukaryota</taxon>
        <taxon>Fungi</taxon>
        <taxon>Dikarya</taxon>
        <taxon>Ascomycota</taxon>
        <taxon>Pezizomycotina</taxon>
        <taxon>Sordariomycetes</taxon>
        <taxon>Sordariomycetidae</taxon>
        <taxon>Sordariales</taxon>
        <taxon>Lasiosphaeriaceae</taxon>
        <taxon>Lasiosphaeris</taxon>
    </lineage>
</organism>
<dbReference type="AlphaFoldDB" id="A0AA40DGF7"/>
<protein>
    <submittedName>
        <fullName evidence="1">Uncharacterized protein</fullName>
    </submittedName>
</protein>
<dbReference type="Gene3D" id="3.50.50.60">
    <property type="entry name" value="FAD/NAD(P)-binding domain"/>
    <property type="match status" value="2"/>
</dbReference>
<name>A0AA40DGF7_9PEZI</name>
<proteinExistence type="predicted"/>
<gene>
    <name evidence="1" type="ORF">B0H67DRAFT_650220</name>
</gene>
<dbReference type="EMBL" id="JAUKUA010000009">
    <property type="protein sequence ID" value="KAK0702155.1"/>
    <property type="molecule type" value="Genomic_DNA"/>
</dbReference>
<accession>A0AA40DGF7</accession>